<comment type="similarity">
    <text evidence="2">Belongs to the peptidase M24B family.</text>
</comment>
<gene>
    <name evidence="8" type="ORF">DERYTH_LOCUS6524</name>
</gene>
<dbReference type="GO" id="GO:0030145">
    <property type="term" value="F:manganese ion binding"/>
    <property type="evidence" value="ECO:0007669"/>
    <property type="project" value="InterPro"/>
</dbReference>
<dbReference type="Pfam" id="PF05195">
    <property type="entry name" value="AMP_N"/>
    <property type="match status" value="1"/>
</dbReference>
<dbReference type="SUPFAM" id="SSF53092">
    <property type="entry name" value="Creatinase/prolidase N-terminal domain"/>
    <property type="match status" value="1"/>
</dbReference>
<organism evidence="8 9">
    <name type="scientific">Dentiscutata erythropus</name>
    <dbReference type="NCBI Taxonomy" id="1348616"/>
    <lineage>
        <taxon>Eukaryota</taxon>
        <taxon>Fungi</taxon>
        <taxon>Fungi incertae sedis</taxon>
        <taxon>Mucoromycota</taxon>
        <taxon>Glomeromycotina</taxon>
        <taxon>Glomeromycetes</taxon>
        <taxon>Diversisporales</taxon>
        <taxon>Gigasporaceae</taxon>
        <taxon>Dentiscutata</taxon>
    </lineage>
</organism>
<dbReference type="InterPro" id="IPR000994">
    <property type="entry name" value="Pept_M24"/>
</dbReference>
<evidence type="ECO:0000256" key="1">
    <source>
        <dbReference type="ARBA" id="ARBA00001936"/>
    </source>
</evidence>
<accession>A0A9N9BTG8</accession>
<dbReference type="SUPFAM" id="SSF55920">
    <property type="entry name" value="Creatinase/aminopeptidase"/>
    <property type="match status" value="1"/>
</dbReference>
<dbReference type="Gene3D" id="3.90.230.10">
    <property type="entry name" value="Creatinase/methionine aminopeptidase superfamily"/>
    <property type="match status" value="1"/>
</dbReference>
<dbReference type="EMBL" id="CAJVPY010002981">
    <property type="protein sequence ID" value="CAG8577658.1"/>
    <property type="molecule type" value="Genomic_DNA"/>
</dbReference>
<proteinExistence type="inferred from homology"/>
<dbReference type="InterPro" id="IPR007865">
    <property type="entry name" value="Aminopep_P_N"/>
</dbReference>
<dbReference type="Pfam" id="PF00557">
    <property type="entry name" value="Peptidase_M24"/>
    <property type="match status" value="1"/>
</dbReference>
<dbReference type="Gene3D" id="3.40.350.10">
    <property type="entry name" value="Creatinase/prolidase N-terminal domain"/>
    <property type="match status" value="1"/>
</dbReference>
<dbReference type="InterPro" id="IPR029149">
    <property type="entry name" value="Creatin/AminoP/Spt16_N"/>
</dbReference>
<sequence length="332" mass="37225">MTMFVPPKNRCLEMWEGPRTGVLGAIDFFGADEARAFNSKIKDIIKNYKDVYIDLPPRTNILSTDNIQKSIGRNSVKLLSRIVQDLRMIKSDSEIALMRKGGEITGKAFIQTMKFTKPGLSEHDLYAKIDFESRVRGAQSLAYVPVVAGGINALTMHYVRNDMPLRDGDLVLLDAGGEYYGYASDVTRTWPVNGKFTQSQKELYEAVLNVNRKCIKLCTEAEDISLNGIHEMSIEFMKEELLNIGFDLTEGDVDRVLYPHHIGHYLGLDVHDTPYIDQPGIYVPPNDAYPKRYHGIGIRIEDNVVVGATDPIVLSSTAPKEIVDIEFCMANS</sequence>
<evidence type="ECO:0000256" key="4">
    <source>
        <dbReference type="ARBA" id="ARBA00022801"/>
    </source>
</evidence>
<keyword evidence="4" id="KW-0378">Hydrolase</keyword>
<name>A0A9N9BTG8_9GLOM</name>
<dbReference type="AlphaFoldDB" id="A0A9N9BTG8"/>
<keyword evidence="3" id="KW-0479">Metal-binding</keyword>
<evidence type="ECO:0000256" key="2">
    <source>
        <dbReference type="ARBA" id="ARBA00008766"/>
    </source>
</evidence>
<evidence type="ECO:0000256" key="5">
    <source>
        <dbReference type="ARBA" id="ARBA00023211"/>
    </source>
</evidence>
<dbReference type="GO" id="GO:0006508">
    <property type="term" value="P:proteolysis"/>
    <property type="evidence" value="ECO:0007669"/>
    <property type="project" value="TreeGrafter"/>
</dbReference>
<dbReference type="GO" id="GO:0005739">
    <property type="term" value="C:mitochondrion"/>
    <property type="evidence" value="ECO:0007669"/>
    <property type="project" value="TreeGrafter"/>
</dbReference>
<dbReference type="CDD" id="cd01087">
    <property type="entry name" value="Prolidase"/>
    <property type="match status" value="1"/>
</dbReference>
<evidence type="ECO:0000256" key="3">
    <source>
        <dbReference type="ARBA" id="ARBA00022723"/>
    </source>
</evidence>
<evidence type="ECO:0000259" key="7">
    <source>
        <dbReference type="Pfam" id="PF05195"/>
    </source>
</evidence>
<keyword evidence="5" id="KW-0464">Manganese</keyword>
<dbReference type="PANTHER" id="PTHR43226:SF4">
    <property type="entry name" value="XAA-PRO AMINOPEPTIDASE 3"/>
    <property type="match status" value="1"/>
</dbReference>
<keyword evidence="9" id="KW-1185">Reference proteome</keyword>
<evidence type="ECO:0000313" key="8">
    <source>
        <dbReference type="EMBL" id="CAG8577658.1"/>
    </source>
</evidence>
<dbReference type="Proteomes" id="UP000789405">
    <property type="component" value="Unassembled WGS sequence"/>
</dbReference>
<evidence type="ECO:0000313" key="9">
    <source>
        <dbReference type="Proteomes" id="UP000789405"/>
    </source>
</evidence>
<feature type="domain" description="Aminopeptidase P N-terminal" evidence="7">
    <location>
        <begin position="1"/>
        <end position="48"/>
    </location>
</feature>
<dbReference type="OrthoDB" id="4215474at2759"/>
<dbReference type="InterPro" id="IPR036005">
    <property type="entry name" value="Creatinase/aminopeptidase-like"/>
</dbReference>
<comment type="cofactor">
    <cofactor evidence="1">
        <name>Mn(2+)</name>
        <dbReference type="ChEBI" id="CHEBI:29035"/>
    </cofactor>
</comment>
<dbReference type="GO" id="GO:0070006">
    <property type="term" value="F:metalloaminopeptidase activity"/>
    <property type="evidence" value="ECO:0007669"/>
    <property type="project" value="InterPro"/>
</dbReference>
<dbReference type="InterPro" id="IPR052433">
    <property type="entry name" value="X-Pro_dipept-like"/>
</dbReference>
<reference evidence="8" key="1">
    <citation type="submission" date="2021-06" db="EMBL/GenBank/DDBJ databases">
        <authorList>
            <person name="Kallberg Y."/>
            <person name="Tangrot J."/>
            <person name="Rosling A."/>
        </authorList>
    </citation>
    <scope>NUCLEOTIDE SEQUENCE</scope>
    <source>
        <strain evidence="8">MA453B</strain>
    </source>
</reference>
<comment type="caution">
    <text evidence="8">The sequence shown here is derived from an EMBL/GenBank/DDBJ whole genome shotgun (WGS) entry which is preliminary data.</text>
</comment>
<feature type="domain" description="Peptidase M24" evidence="6">
    <location>
        <begin position="97"/>
        <end position="306"/>
    </location>
</feature>
<protein>
    <submittedName>
        <fullName evidence="8">22709_t:CDS:1</fullName>
    </submittedName>
</protein>
<evidence type="ECO:0000259" key="6">
    <source>
        <dbReference type="Pfam" id="PF00557"/>
    </source>
</evidence>
<dbReference type="PANTHER" id="PTHR43226">
    <property type="entry name" value="XAA-PRO AMINOPEPTIDASE 3"/>
    <property type="match status" value="1"/>
</dbReference>